<feature type="active site" description="Proton donor/acceptor" evidence="6">
    <location>
        <position position="190"/>
    </location>
</feature>
<dbReference type="SMART" id="SM01133">
    <property type="entry name" value="DeoC"/>
    <property type="match status" value="1"/>
</dbReference>
<protein>
    <recommendedName>
        <fullName evidence="6">Deoxyribose-phosphate aldolase</fullName>
        <shortName evidence="6">DERA</shortName>
        <ecNumber evidence="6">4.1.2.4</ecNumber>
    </recommendedName>
    <alternativeName>
        <fullName evidence="6">2-deoxy-D-ribose 5-phosphate aldolase</fullName>
    </alternativeName>
    <alternativeName>
        <fullName evidence="6">Phosphodeoxyriboaldolase</fullName>
        <shortName evidence="6">Deoxyriboaldolase</shortName>
    </alternativeName>
</protein>
<dbReference type="GO" id="GO:0004139">
    <property type="term" value="F:deoxyribose-phosphate aldolase activity"/>
    <property type="evidence" value="ECO:0007669"/>
    <property type="project" value="UniProtKB-EC"/>
</dbReference>
<comment type="subcellular location">
    <subcellularLocation>
        <location evidence="6">Cytoplasm</location>
    </subcellularLocation>
</comment>
<comment type="pathway">
    <text evidence="6">Carbohydrate degradation; 2-deoxy-D-ribose 1-phosphate degradation; D-glyceraldehyde 3-phosphate and acetaldehyde from 2-deoxy-alpha-D-ribose 1-phosphate: step 2/2.</text>
</comment>
<dbReference type="InterPro" id="IPR013785">
    <property type="entry name" value="Aldolase_TIM"/>
</dbReference>
<dbReference type="SUPFAM" id="SSF51569">
    <property type="entry name" value="Aldolase"/>
    <property type="match status" value="1"/>
</dbReference>
<evidence type="ECO:0000256" key="1">
    <source>
        <dbReference type="ARBA" id="ARBA00010936"/>
    </source>
</evidence>
<comment type="catalytic activity">
    <reaction evidence="5 6">
        <text>2-deoxy-D-ribose 5-phosphate = D-glyceraldehyde 3-phosphate + acetaldehyde</text>
        <dbReference type="Rhea" id="RHEA:12821"/>
        <dbReference type="ChEBI" id="CHEBI:15343"/>
        <dbReference type="ChEBI" id="CHEBI:59776"/>
        <dbReference type="ChEBI" id="CHEBI:62877"/>
        <dbReference type="EC" id="4.1.2.4"/>
    </reaction>
</comment>
<evidence type="ECO:0000313" key="8">
    <source>
        <dbReference type="Proteomes" id="UP000681526"/>
    </source>
</evidence>
<evidence type="ECO:0000256" key="5">
    <source>
        <dbReference type="ARBA" id="ARBA00048791"/>
    </source>
</evidence>
<dbReference type="PANTHER" id="PTHR10889">
    <property type="entry name" value="DEOXYRIBOSE-PHOSPHATE ALDOLASE"/>
    <property type="match status" value="1"/>
</dbReference>
<dbReference type="Proteomes" id="UP000681526">
    <property type="component" value="Unassembled WGS sequence"/>
</dbReference>
<dbReference type="PIRSF" id="PIRSF001357">
    <property type="entry name" value="DeoC"/>
    <property type="match status" value="1"/>
</dbReference>
<dbReference type="InterPro" id="IPR002915">
    <property type="entry name" value="DeoC/FbaB/LacD_aldolase"/>
</dbReference>
<evidence type="ECO:0000313" key="7">
    <source>
        <dbReference type="EMBL" id="CAG5080078.1"/>
    </source>
</evidence>
<comment type="function">
    <text evidence="6">Catalyzes a reversible aldol reaction between acetaldehyde and D-glyceraldehyde 3-phosphate to generate 2-deoxy-D-ribose 5-phosphate.</text>
</comment>
<sequence length="230" mass="23699">MDQAMRIPPEEIFRRIDHTLLKPDASRPDIVRLCEEAKMYGFATVCVNPYWVPLAAELLAGSGVGVTTVIGFPLGASTTFAKIAEARDAIAGGATEIDMVMNVGALKSGDADAVKRDIEGVVSACCGRAVVKVILETGLLTDGEKIEACRISKAAGADYVKTSTGFGPGGATVEDIALMRRTVGPEMGVKASGGVRDLETARRMIAAGATRIGTSSGAAMASSGQGDGGY</sequence>
<accession>A0ABN7RQ74</accession>
<proteinExistence type="inferred from homology"/>
<dbReference type="EC" id="4.1.2.4" evidence="6"/>
<dbReference type="CDD" id="cd00959">
    <property type="entry name" value="DeoC"/>
    <property type="match status" value="1"/>
</dbReference>
<organism evidence="7 8">
    <name type="scientific">Thermobacillus xylanilyticus</name>
    <dbReference type="NCBI Taxonomy" id="76633"/>
    <lineage>
        <taxon>Bacteria</taxon>
        <taxon>Bacillati</taxon>
        <taxon>Bacillota</taxon>
        <taxon>Bacilli</taxon>
        <taxon>Bacillales</taxon>
        <taxon>Paenibacillaceae</taxon>
        <taxon>Thermobacillus</taxon>
    </lineage>
</organism>
<dbReference type="NCBIfam" id="TIGR00126">
    <property type="entry name" value="deoC"/>
    <property type="match status" value="1"/>
</dbReference>
<dbReference type="InterPro" id="IPR011343">
    <property type="entry name" value="DeoC"/>
</dbReference>
<feature type="active site" description="Schiff-base intermediate with acetaldehyde" evidence="6">
    <location>
        <position position="161"/>
    </location>
</feature>
<dbReference type="PANTHER" id="PTHR10889:SF1">
    <property type="entry name" value="DEOXYRIBOSE-PHOSPHATE ALDOLASE"/>
    <property type="match status" value="1"/>
</dbReference>
<feature type="active site" description="Proton donor/acceptor" evidence="6">
    <location>
        <position position="98"/>
    </location>
</feature>
<dbReference type="RefSeq" id="WP_244860398.1">
    <property type="nucleotide sequence ID" value="NZ_CAJRAY010000018.1"/>
</dbReference>
<evidence type="ECO:0000256" key="3">
    <source>
        <dbReference type="ARBA" id="ARBA00023239"/>
    </source>
</evidence>
<evidence type="ECO:0000256" key="6">
    <source>
        <dbReference type="HAMAP-Rule" id="MF_00114"/>
    </source>
</evidence>
<dbReference type="HAMAP" id="MF_00114">
    <property type="entry name" value="DeoC_type1"/>
    <property type="match status" value="1"/>
</dbReference>
<keyword evidence="2 6" id="KW-0963">Cytoplasm</keyword>
<keyword evidence="4 6" id="KW-0704">Schiff base</keyword>
<keyword evidence="3 6" id="KW-0456">Lyase</keyword>
<dbReference type="InterPro" id="IPR028581">
    <property type="entry name" value="DeoC_typeI"/>
</dbReference>
<dbReference type="Gene3D" id="3.20.20.70">
    <property type="entry name" value="Aldolase class I"/>
    <property type="match status" value="1"/>
</dbReference>
<dbReference type="Pfam" id="PF01791">
    <property type="entry name" value="DeoC"/>
    <property type="match status" value="1"/>
</dbReference>
<reference evidence="7 8" key="1">
    <citation type="submission" date="2021-04" db="EMBL/GenBank/DDBJ databases">
        <authorList>
            <person name="Rakotoarivonina H."/>
        </authorList>
    </citation>
    <scope>NUCLEOTIDE SEQUENCE [LARGE SCALE GENOMIC DNA]</scope>
    <source>
        <strain evidence="7 8">XE</strain>
    </source>
</reference>
<evidence type="ECO:0000256" key="2">
    <source>
        <dbReference type="ARBA" id="ARBA00022490"/>
    </source>
</evidence>
<name>A0ABN7RQ74_THEXY</name>
<gene>
    <name evidence="7" type="primary">txxe 578-deoC</name>
    <name evidence="6" type="synonym">deoC</name>
    <name evidence="7" type="ORF">TXXE_03805</name>
</gene>
<comment type="caution">
    <text evidence="7">The sequence shown here is derived from an EMBL/GenBank/DDBJ whole genome shotgun (WGS) entry which is preliminary data.</text>
</comment>
<keyword evidence="8" id="KW-1185">Reference proteome</keyword>
<evidence type="ECO:0000256" key="4">
    <source>
        <dbReference type="ARBA" id="ARBA00023270"/>
    </source>
</evidence>
<dbReference type="EMBL" id="CAJRAY010000018">
    <property type="protein sequence ID" value="CAG5080078.1"/>
    <property type="molecule type" value="Genomic_DNA"/>
</dbReference>
<comment type="similarity">
    <text evidence="1 6">Belongs to the DeoC/FbaB aldolase family. DeoC type 1 subfamily.</text>
</comment>